<keyword evidence="2" id="KW-1185">Reference proteome</keyword>
<sequence length="1074" mass="118619">MKRLLLLFAAIITFSLSAFAANRTVQGVVIGAEDGEPLVGATVMGVGTQIGASTDIDGHFTISLPENVKSLKVSYVGMETREVPITDGMMKIELSSSNVLEEVIAVAFGTAKKSAFTGSAAVVGAEELSKRVTTNVADALVGTVPGLQMRGSSGAPGSDQGSMNIRGISSMFADTDPLVIVDGSPYPASLSNIPQGDIESITVLKDAASAALYGSRGASGVIIITTKTGSDKESRVSLDAKWGANTRAIQRYDVIDNAGEFYEAYYDQVYNYYRYGNGYSHQQANLSANNKMLSDLAYNVYNVPAGQTLIGLNGKLNPYATLGNIITSRGQQFYLTPDNWDDLSYHTGLRQEYNVTVNGGTDKASYYASLGYLDDEGFIRGSGYERLTARFKGDFQAKPWLKLGINAGYVHSTTKQVPNRSVESSSMTNENLAYYTDYIAPIYPAFVRGVDADGKPYIKTDEYGHVAYDYGTPNSGYYLQRAFMGNGNPIGSNKYNKVETIGNQLNASFTADFILTSYLKANITSSVTWGETELSDFENPWYGSKASSNGQLDKSTTTTMRTNNIQTLTYFDAFGLHNVNVMAGHEWYKSEERYLYAMARGSFSPWIPEINAFASRPTSQSYKKGYNVEGYFGRAQYDYDSKYFASVSYRRDASSRFDKAHRWGNFWSFGAAWIVNKDFFQDQAWLNMLKVKASVGQQGNDNIGNWAYIDLYDIIQSGSTTMAPSFAQIGNPEITWETTTNWNFGVEFGLFDNRLTGSIDGYYKRTNDLLFWLNIPESQGSRGYWSNIGDISNAGIEVVLNGTIIRNRNVNWNVNLNFAHNATKVLSLPESKKIYGGFSNSENNVAFWYEEGKPLYNLYLPAYAGVNEKGEALYYTDSSIDMAMDGQNAPATKKDGTTTDINLAPSYELGTSLPKLFGGFGTSVQAYGFDASVQFDFSLGGKVYDAQYAMYMSPAETTKGAGQTYHRDYKKSWSPENPNSNIPRWQFGDKYTTAKSDRFLTSARYLNFQSFTVGYTLPRFWKEISKIRVFVMGENLCFWSARKGLDPRYAYSGNNGLSPYSPARNISGGVQVTF</sequence>
<dbReference type="Proteomes" id="UP000305401">
    <property type="component" value="Unassembled WGS sequence"/>
</dbReference>
<evidence type="ECO:0000313" key="1">
    <source>
        <dbReference type="EMBL" id="THG45850.1"/>
    </source>
</evidence>
<evidence type="ECO:0000313" key="2">
    <source>
        <dbReference type="Proteomes" id="UP000305401"/>
    </source>
</evidence>
<organism evidence="1 2">
    <name type="scientific">Muribaculum caecicola</name>
    <dbReference type="NCBI Taxonomy" id="3038144"/>
    <lineage>
        <taxon>Bacteria</taxon>
        <taxon>Pseudomonadati</taxon>
        <taxon>Bacteroidota</taxon>
        <taxon>Bacteroidia</taxon>
        <taxon>Bacteroidales</taxon>
        <taxon>Muribaculaceae</taxon>
        <taxon>Muribaculum</taxon>
    </lineage>
</organism>
<comment type="caution">
    <text evidence="1">The sequence shown here is derived from an EMBL/GenBank/DDBJ whole genome shotgun (WGS) entry which is preliminary data.</text>
</comment>
<gene>
    <name evidence="1" type="ORF">E5990_08600</name>
</gene>
<proteinExistence type="predicted"/>
<dbReference type="EMBL" id="SSTG01000118">
    <property type="protein sequence ID" value="THG45850.1"/>
    <property type="molecule type" value="Genomic_DNA"/>
</dbReference>
<name>A0AC61S426_9BACT</name>
<accession>A0AC61S426</accession>
<protein>
    <submittedName>
        <fullName evidence="1">SusC/RagA family TonB-linked outer membrane protein</fullName>
    </submittedName>
</protein>
<reference evidence="1" key="1">
    <citation type="submission" date="2019-04" db="EMBL/GenBank/DDBJ databases">
        <title>Microbes associate with the intestines of laboratory mice.</title>
        <authorList>
            <person name="Navarre W."/>
            <person name="Wong E."/>
            <person name="Huang K.C."/>
            <person name="Tropini C."/>
            <person name="Ng K."/>
            <person name="Yu B."/>
        </authorList>
    </citation>
    <scope>NUCLEOTIDE SEQUENCE</scope>
    <source>
        <strain evidence="1">NM86_A22</strain>
    </source>
</reference>